<evidence type="ECO:0008006" key="4">
    <source>
        <dbReference type="Google" id="ProtNLM"/>
    </source>
</evidence>
<feature type="region of interest" description="Disordered" evidence="1">
    <location>
        <begin position="1"/>
        <end position="27"/>
    </location>
</feature>
<dbReference type="EMBL" id="BMCT01000001">
    <property type="protein sequence ID" value="GGF56793.1"/>
    <property type="molecule type" value="Genomic_DNA"/>
</dbReference>
<gene>
    <name evidence="2" type="ORF">GCM10007301_15600</name>
</gene>
<reference evidence="2" key="2">
    <citation type="submission" date="2020-09" db="EMBL/GenBank/DDBJ databases">
        <authorList>
            <person name="Sun Q."/>
            <person name="Sedlacek I."/>
        </authorList>
    </citation>
    <scope>NUCLEOTIDE SEQUENCE</scope>
    <source>
        <strain evidence="2">CCM 7897</strain>
    </source>
</reference>
<dbReference type="InterPro" id="IPR018755">
    <property type="entry name" value="Phage_Mu_Gp48"/>
</dbReference>
<sequence length="260" mass="28585">MRDPAFNTRTEYEAPTEPSEVLPPAPWDALARPEIDDLLPGGLALWPRGAAWGSPDGAARDTGSVLANFTRVLLGPFRDLYARAFGITLESRVLTLENSLADWEADYGLPDACSPTDSLSGRRRTLLSRVRSVATITPQDFVRLAQAEGFDIVIEEPATFECGFSECGGEHTLGDPIQEVYWIVHIYDLAIDYFTCGESECGHDPLFETVGVERLQCLFGRLFPAWTQPVYVLHENPRQQLVLGGVPLTLGGAHLMITPP</sequence>
<evidence type="ECO:0000313" key="3">
    <source>
        <dbReference type="Proteomes" id="UP000606044"/>
    </source>
</evidence>
<comment type="caution">
    <text evidence="2">The sequence shown here is derived from an EMBL/GenBank/DDBJ whole genome shotgun (WGS) entry which is preliminary data.</text>
</comment>
<name>A0A917BU45_9HYPH</name>
<dbReference type="AlphaFoldDB" id="A0A917BU45"/>
<organism evidence="2 3">
    <name type="scientific">Azorhizobium oxalatiphilum</name>
    <dbReference type="NCBI Taxonomy" id="980631"/>
    <lineage>
        <taxon>Bacteria</taxon>
        <taxon>Pseudomonadati</taxon>
        <taxon>Pseudomonadota</taxon>
        <taxon>Alphaproteobacteria</taxon>
        <taxon>Hyphomicrobiales</taxon>
        <taxon>Xanthobacteraceae</taxon>
        <taxon>Azorhizobium</taxon>
    </lineage>
</organism>
<dbReference type="RefSeq" id="WP_188576890.1">
    <property type="nucleotide sequence ID" value="NZ_BMCT01000001.1"/>
</dbReference>
<accession>A0A917BU45</accession>
<dbReference type="Pfam" id="PF10076">
    <property type="entry name" value="Phage_Mu_Gp48"/>
    <property type="match status" value="1"/>
</dbReference>
<reference evidence="2" key="1">
    <citation type="journal article" date="2014" name="Int. J. Syst. Evol. Microbiol.">
        <title>Complete genome sequence of Corynebacterium casei LMG S-19264T (=DSM 44701T), isolated from a smear-ripened cheese.</title>
        <authorList>
            <consortium name="US DOE Joint Genome Institute (JGI-PGF)"/>
            <person name="Walter F."/>
            <person name="Albersmeier A."/>
            <person name="Kalinowski J."/>
            <person name="Ruckert C."/>
        </authorList>
    </citation>
    <scope>NUCLEOTIDE SEQUENCE</scope>
    <source>
        <strain evidence="2">CCM 7897</strain>
    </source>
</reference>
<protein>
    <recommendedName>
        <fullName evidence="4">DUF2313 domain-containing protein</fullName>
    </recommendedName>
</protein>
<evidence type="ECO:0000256" key="1">
    <source>
        <dbReference type="SAM" id="MobiDB-lite"/>
    </source>
</evidence>
<dbReference type="Proteomes" id="UP000606044">
    <property type="component" value="Unassembled WGS sequence"/>
</dbReference>
<evidence type="ECO:0000313" key="2">
    <source>
        <dbReference type="EMBL" id="GGF56793.1"/>
    </source>
</evidence>
<proteinExistence type="predicted"/>
<keyword evidence="3" id="KW-1185">Reference proteome</keyword>